<protein>
    <submittedName>
        <fullName evidence="4">ABC transporter substrate-binding protein</fullName>
    </submittedName>
</protein>
<evidence type="ECO:0000259" key="3">
    <source>
        <dbReference type="PROSITE" id="PS50983"/>
    </source>
</evidence>
<keyword evidence="5" id="KW-1185">Reference proteome</keyword>
<dbReference type="STRING" id="1748243.Tel_00960"/>
<dbReference type="InterPro" id="IPR054828">
    <property type="entry name" value="Vit_B12_bind_prot"/>
</dbReference>
<feature type="domain" description="Fe/B12 periplasmic-binding" evidence="3">
    <location>
        <begin position="39"/>
        <end position="295"/>
    </location>
</feature>
<organism evidence="4 5">
    <name type="scientific">Candidatus Tenderia electrophaga</name>
    <dbReference type="NCBI Taxonomy" id="1748243"/>
    <lineage>
        <taxon>Bacteria</taxon>
        <taxon>Pseudomonadati</taxon>
        <taxon>Pseudomonadota</taxon>
        <taxon>Gammaproteobacteria</taxon>
        <taxon>Candidatus Tenderiales</taxon>
        <taxon>Candidatus Tenderiaceae</taxon>
        <taxon>Candidatus Tenderia</taxon>
    </lineage>
</organism>
<evidence type="ECO:0000256" key="1">
    <source>
        <dbReference type="ARBA" id="ARBA00022729"/>
    </source>
</evidence>
<dbReference type="PANTHER" id="PTHR30535:SF34">
    <property type="entry name" value="MOLYBDATE-BINDING PROTEIN MOLA"/>
    <property type="match status" value="1"/>
</dbReference>
<dbReference type="InterPro" id="IPR050902">
    <property type="entry name" value="ABC_Transporter_SBP"/>
</dbReference>
<dbReference type="InterPro" id="IPR002491">
    <property type="entry name" value="ABC_transptr_periplasmic_BD"/>
</dbReference>
<dbReference type="SUPFAM" id="SSF53807">
    <property type="entry name" value="Helical backbone' metal receptor"/>
    <property type="match status" value="1"/>
</dbReference>
<gene>
    <name evidence="4" type="ORF">Tel_00960</name>
</gene>
<evidence type="ECO:0000313" key="5">
    <source>
        <dbReference type="Proteomes" id="UP000055136"/>
    </source>
</evidence>
<name>A0A0S2TI29_9GAMM</name>
<dbReference type="PANTHER" id="PTHR30535">
    <property type="entry name" value="VITAMIN B12-BINDING PROTEIN"/>
    <property type="match status" value="1"/>
</dbReference>
<sequence length="301" mass="32521">MAALWAGLLGTPSAPAQAGAVTVTDDSGRQVALAQPAGRIVSLAPHLTELLFAAGAGARVVGVDQHSDYPPAARHITHLGSALQLDLERLLALQPDLVVIWQSGGGAAMIDKLQSLGLSVYRSDPRSLGDIATSLERLGRLAGTEAQAARAAQAFRQALHELRRQHAGKPRLRVFYQIWHRPLMTVNGEHLISAVMDLCGGDNIFADLPTLAPQVSTEAVLVADPQVIIASGRAVERPEWLQAWLKWEALAAVKQESLYVIHPDIIQRHTPRILQGAEQMCGYLDQVRRKLDSRGAGMPKR</sequence>
<feature type="chain" id="PRO_5006605021" evidence="2">
    <location>
        <begin position="19"/>
        <end position="301"/>
    </location>
</feature>
<dbReference type="AlphaFoldDB" id="A0A0S2TI29"/>
<evidence type="ECO:0000256" key="2">
    <source>
        <dbReference type="SAM" id="SignalP"/>
    </source>
</evidence>
<feature type="signal peptide" evidence="2">
    <location>
        <begin position="1"/>
        <end position="18"/>
    </location>
</feature>
<dbReference type="Pfam" id="PF01497">
    <property type="entry name" value="Peripla_BP_2"/>
    <property type="match status" value="1"/>
</dbReference>
<proteinExistence type="predicted"/>
<accession>A0A0S2TI29</accession>
<dbReference type="Gene3D" id="3.40.50.1980">
    <property type="entry name" value="Nitrogenase molybdenum iron protein domain"/>
    <property type="match status" value="2"/>
</dbReference>
<dbReference type="EMBL" id="CP013099">
    <property type="protein sequence ID" value="ALP54685.1"/>
    <property type="molecule type" value="Genomic_DNA"/>
</dbReference>
<dbReference type="GO" id="GO:0071281">
    <property type="term" value="P:cellular response to iron ion"/>
    <property type="evidence" value="ECO:0007669"/>
    <property type="project" value="TreeGrafter"/>
</dbReference>
<reference evidence="4" key="1">
    <citation type="submission" date="2015-10" db="EMBL/GenBank/DDBJ databases">
        <title>Description of Candidatus Tenderia electrophaga gen. nov, sp. nov., an Uncultivated Electroautotroph from a Biocathode Enrichment.</title>
        <authorList>
            <person name="Eddie B.J."/>
            <person name="Malanoski A.P."/>
            <person name="Wang Z."/>
            <person name="Hall R.J."/>
            <person name="Oh S.D."/>
            <person name="Heiner C."/>
            <person name="Lin B."/>
            <person name="Strycharz-Glaven S.M."/>
        </authorList>
    </citation>
    <scope>NUCLEOTIDE SEQUENCE [LARGE SCALE GENOMIC DNA]</scope>
    <source>
        <strain evidence="4">NRL1</strain>
    </source>
</reference>
<dbReference type="PROSITE" id="PS50983">
    <property type="entry name" value="FE_B12_PBP"/>
    <property type="match status" value="1"/>
</dbReference>
<dbReference type="NCBIfam" id="NF038402">
    <property type="entry name" value="TroA_like"/>
    <property type="match status" value="1"/>
</dbReference>
<dbReference type="CDD" id="cd01144">
    <property type="entry name" value="BtuF"/>
    <property type="match status" value="1"/>
</dbReference>
<keyword evidence="1 2" id="KW-0732">Signal</keyword>
<dbReference type="KEGG" id="tee:Tel_00960"/>
<evidence type="ECO:0000313" key="4">
    <source>
        <dbReference type="EMBL" id="ALP54685.1"/>
    </source>
</evidence>
<dbReference type="Proteomes" id="UP000055136">
    <property type="component" value="Chromosome"/>
</dbReference>